<feature type="region of interest" description="Disordered" evidence="2">
    <location>
        <begin position="475"/>
        <end position="523"/>
    </location>
</feature>
<dbReference type="SUPFAM" id="SSF57667">
    <property type="entry name" value="beta-beta-alpha zinc fingers"/>
    <property type="match status" value="1"/>
</dbReference>
<dbReference type="PROSITE" id="PS50157">
    <property type="entry name" value="ZINC_FINGER_C2H2_2"/>
    <property type="match status" value="1"/>
</dbReference>
<feature type="compositionally biased region" description="Gly residues" evidence="2">
    <location>
        <begin position="165"/>
        <end position="174"/>
    </location>
</feature>
<keyword evidence="1" id="KW-0479">Metal-binding</keyword>
<feature type="compositionally biased region" description="Pro residues" evidence="2">
    <location>
        <begin position="226"/>
        <end position="238"/>
    </location>
</feature>
<evidence type="ECO:0000313" key="4">
    <source>
        <dbReference type="EMBL" id="KAK9392579.1"/>
    </source>
</evidence>
<reference evidence="4 5" key="1">
    <citation type="journal article" date="2024" name="Proc. Natl. Acad. Sci. U.S.A.">
        <title>The genetic regulatory architecture and epigenomic basis for age-related changes in rattlesnake venom.</title>
        <authorList>
            <person name="Hogan M.P."/>
            <person name="Holding M.L."/>
            <person name="Nystrom G.S."/>
            <person name="Colston T.J."/>
            <person name="Bartlett D.A."/>
            <person name="Mason A.J."/>
            <person name="Ellsworth S.A."/>
            <person name="Rautsaw R.M."/>
            <person name="Lawrence K.C."/>
            <person name="Strickland J.L."/>
            <person name="He B."/>
            <person name="Fraser P."/>
            <person name="Margres M.J."/>
            <person name="Gilbert D.M."/>
            <person name="Gibbs H.L."/>
            <person name="Parkinson C.L."/>
            <person name="Rokyta D.R."/>
        </authorList>
    </citation>
    <scope>NUCLEOTIDE SEQUENCE [LARGE SCALE GENOMIC DNA]</scope>
    <source>
        <strain evidence="4">DRR0105</strain>
    </source>
</reference>
<dbReference type="InterPro" id="IPR013087">
    <property type="entry name" value="Znf_C2H2_type"/>
</dbReference>
<comment type="caution">
    <text evidence="4">The sequence shown here is derived from an EMBL/GenBank/DDBJ whole genome shotgun (WGS) entry which is preliminary data.</text>
</comment>
<evidence type="ECO:0000256" key="1">
    <source>
        <dbReference type="PROSITE-ProRule" id="PRU00042"/>
    </source>
</evidence>
<keyword evidence="1" id="KW-0863">Zinc-finger</keyword>
<dbReference type="EMBL" id="JAOTOJ010000015">
    <property type="protein sequence ID" value="KAK9392579.1"/>
    <property type="molecule type" value="Genomic_DNA"/>
</dbReference>
<evidence type="ECO:0000259" key="3">
    <source>
        <dbReference type="PROSITE" id="PS50157"/>
    </source>
</evidence>
<dbReference type="Proteomes" id="UP001474421">
    <property type="component" value="Unassembled WGS sequence"/>
</dbReference>
<dbReference type="SMART" id="SM00355">
    <property type="entry name" value="ZnF_C2H2"/>
    <property type="match status" value="2"/>
</dbReference>
<name>A0AAW1AS30_CROAD</name>
<keyword evidence="1" id="KW-0862">Zinc</keyword>
<evidence type="ECO:0000256" key="2">
    <source>
        <dbReference type="SAM" id="MobiDB-lite"/>
    </source>
</evidence>
<feature type="compositionally biased region" description="Polar residues" evidence="2">
    <location>
        <begin position="293"/>
        <end position="305"/>
    </location>
</feature>
<feature type="region of interest" description="Disordered" evidence="2">
    <location>
        <begin position="403"/>
        <end position="426"/>
    </location>
</feature>
<protein>
    <submittedName>
        <fullName evidence="4">Zinc finger protein</fullName>
    </submittedName>
</protein>
<organism evidence="4 5">
    <name type="scientific">Crotalus adamanteus</name>
    <name type="common">Eastern diamondback rattlesnake</name>
    <dbReference type="NCBI Taxonomy" id="8729"/>
    <lineage>
        <taxon>Eukaryota</taxon>
        <taxon>Metazoa</taxon>
        <taxon>Chordata</taxon>
        <taxon>Craniata</taxon>
        <taxon>Vertebrata</taxon>
        <taxon>Euteleostomi</taxon>
        <taxon>Lepidosauria</taxon>
        <taxon>Squamata</taxon>
        <taxon>Bifurcata</taxon>
        <taxon>Unidentata</taxon>
        <taxon>Episquamata</taxon>
        <taxon>Toxicofera</taxon>
        <taxon>Serpentes</taxon>
        <taxon>Colubroidea</taxon>
        <taxon>Viperidae</taxon>
        <taxon>Crotalinae</taxon>
        <taxon>Crotalus</taxon>
    </lineage>
</organism>
<dbReference type="InterPro" id="IPR036236">
    <property type="entry name" value="Znf_C2H2_sf"/>
</dbReference>
<feature type="region of interest" description="Disordered" evidence="2">
    <location>
        <begin position="218"/>
        <end position="305"/>
    </location>
</feature>
<dbReference type="GO" id="GO:0008270">
    <property type="term" value="F:zinc ion binding"/>
    <property type="evidence" value="ECO:0007669"/>
    <property type="project" value="UniProtKB-KW"/>
</dbReference>
<sequence>MRGAPASPRPTRAPGDGCPTTNPEPRPAVGGRLQLGARPTDGQSPCTSRALPPPRRHLLLAPRRAALCPPPLLLLPRREPSPATEGGGGRQVRAEPRRAPERGGRQPLAARRDSSLRRGAPAGGGKPCPAGNRPPPIKCAVSNGRDCGEGARPSARLPHRISARGRGGAGGRGRPGSPSASASQGPRRLRAGEQVLAGLEEHKRRAAMRKSLPGLQGVQPAVMGQEPPPPPPPPPPPGRASSSSELPPLAGGARRVGAGGGRAVLCRPARPPEPRLALQDGTGGAAVKKEQGSAEQPGQRNPGMQAQEMGFSTNTDALIGLSRCPLCQLECGCREQLVTHVYQHTAAAVSAKSYLCPVCSRALSSPGSLGRHLLIHSEDQLSNCAVCGARFTSHATFNSEKVPEVLSGDSLPAPPPEDSSSTEEKAAALGPAVYPAGLLLVCNSCVAYRKLLEAQAPGVRKWALRRQNEPLEARLQRLERERTAKKSRRDNETPEEREVRRMRDREAKRLQRMQETDEQRARRLQRDREAMRLKRANETPEKRQARLIREREAKRLKRRLEKMDMMLRAQFGQDPSAMAALAAEMNFFPLPGGGMELDSQLLSKMSFEEPSPSTLH</sequence>
<dbReference type="AlphaFoldDB" id="A0AAW1AS30"/>
<feature type="domain" description="C2H2-type" evidence="3">
    <location>
        <begin position="354"/>
        <end position="381"/>
    </location>
</feature>
<keyword evidence="5" id="KW-1185">Reference proteome</keyword>
<dbReference type="PROSITE" id="PS00028">
    <property type="entry name" value="ZINC_FINGER_C2H2_1"/>
    <property type="match status" value="1"/>
</dbReference>
<proteinExistence type="predicted"/>
<evidence type="ECO:0000313" key="5">
    <source>
        <dbReference type="Proteomes" id="UP001474421"/>
    </source>
</evidence>
<feature type="compositionally biased region" description="Basic and acidic residues" evidence="2">
    <location>
        <begin position="92"/>
        <end position="116"/>
    </location>
</feature>
<gene>
    <name evidence="4" type="ORF">NXF25_016668</name>
</gene>
<feature type="compositionally biased region" description="Low complexity" evidence="2">
    <location>
        <begin position="175"/>
        <end position="186"/>
    </location>
</feature>
<dbReference type="Gene3D" id="3.30.160.60">
    <property type="entry name" value="Classic Zinc Finger"/>
    <property type="match status" value="1"/>
</dbReference>
<feature type="region of interest" description="Disordered" evidence="2">
    <location>
        <begin position="1"/>
        <end position="202"/>
    </location>
</feature>
<accession>A0AAW1AS30</accession>